<protein>
    <submittedName>
        <fullName evidence="3">Uncharacterized protein</fullName>
    </submittedName>
</protein>
<feature type="coiled-coil region" evidence="1">
    <location>
        <begin position="43"/>
        <end position="76"/>
    </location>
</feature>
<organism evidence="3 4">
    <name type="scientific">Olpidium bornovanus</name>
    <dbReference type="NCBI Taxonomy" id="278681"/>
    <lineage>
        <taxon>Eukaryota</taxon>
        <taxon>Fungi</taxon>
        <taxon>Fungi incertae sedis</taxon>
        <taxon>Olpidiomycota</taxon>
        <taxon>Olpidiomycotina</taxon>
        <taxon>Olpidiomycetes</taxon>
        <taxon>Olpidiales</taxon>
        <taxon>Olpidiaceae</taxon>
        <taxon>Olpidium</taxon>
    </lineage>
</organism>
<keyword evidence="4" id="KW-1185">Reference proteome</keyword>
<keyword evidence="1" id="KW-0175">Coiled coil</keyword>
<comment type="caution">
    <text evidence="3">The sequence shown here is derived from an EMBL/GenBank/DDBJ whole genome shotgun (WGS) entry which is preliminary data.</text>
</comment>
<dbReference type="EMBL" id="JAEFCI010007744">
    <property type="protein sequence ID" value="KAG5458899.1"/>
    <property type="molecule type" value="Genomic_DNA"/>
</dbReference>
<evidence type="ECO:0000313" key="3">
    <source>
        <dbReference type="EMBL" id="KAG5458899.1"/>
    </source>
</evidence>
<dbReference type="AlphaFoldDB" id="A0A8H7ZTE6"/>
<evidence type="ECO:0000313" key="4">
    <source>
        <dbReference type="Proteomes" id="UP000673691"/>
    </source>
</evidence>
<evidence type="ECO:0000256" key="2">
    <source>
        <dbReference type="SAM" id="MobiDB-lite"/>
    </source>
</evidence>
<accession>A0A8H7ZTE6</accession>
<name>A0A8H7ZTE6_9FUNG</name>
<gene>
    <name evidence="3" type="ORF">BJ554DRAFT_792</name>
</gene>
<evidence type="ECO:0000256" key="1">
    <source>
        <dbReference type="SAM" id="Coils"/>
    </source>
</evidence>
<feature type="region of interest" description="Disordered" evidence="2">
    <location>
        <begin position="77"/>
        <end position="106"/>
    </location>
</feature>
<proteinExistence type="predicted"/>
<reference evidence="3 4" key="1">
    <citation type="journal article" name="Sci. Rep.">
        <title>Genome-scale phylogenetic analyses confirm Olpidium as the closest living zoosporic fungus to the non-flagellated, terrestrial fungi.</title>
        <authorList>
            <person name="Chang Y."/>
            <person name="Rochon D."/>
            <person name="Sekimoto S."/>
            <person name="Wang Y."/>
            <person name="Chovatia M."/>
            <person name="Sandor L."/>
            <person name="Salamov A."/>
            <person name="Grigoriev I.V."/>
            <person name="Stajich J.E."/>
            <person name="Spatafora J.W."/>
        </authorList>
    </citation>
    <scope>NUCLEOTIDE SEQUENCE [LARGE SCALE GENOMIC DNA]</scope>
    <source>
        <strain evidence="3">S191</strain>
    </source>
</reference>
<dbReference type="Proteomes" id="UP000673691">
    <property type="component" value="Unassembled WGS sequence"/>
</dbReference>
<feature type="compositionally biased region" description="Polar residues" evidence="2">
    <location>
        <begin position="150"/>
        <end position="164"/>
    </location>
</feature>
<sequence length="182" mass="19631">MLNKLPDMFASVESLIGTAGQYLRIGLLVDGGPSDPKGPLARLKAEEERRICAEEARKAARLQEEFEKQIEEYRQTGAIYGDGNGSASSAEARPRNDAVSPSAPHTVWQKGKAALLGDRVALPTPAADPLSELDDFLKDVDKDEVLASTPRRSGTDGNCDSSPRQDVMIAKDEDYADDGSLQ</sequence>
<feature type="region of interest" description="Disordered" evidence="2">
    <location>
        <begin position="145"/>
        <end position="182"/>
    </location>
</feature>